<reference evidence="3 4" key="1">
    <citation type="submission" date="2018-05" db="EMBL/GenBank/DDBJ databases">
        <title>Whole genome sequencing for identification of molecular markers to develop diagnostic detection tools for the regulated plant pathogen Lachnellula willkommii.</title>
        <authorList>
            <person name="Giroux E."/>
            <person name="Bilodeau G."/>
        </authorList>
    </citation>
    <scope>NUCLEOTIDE SEQUENCE [LARGE SCALE GENOMIC DNA]</scope>
    <source>
        <strain evidence="3 4">CBS 625.97</strain>
    </source>
</reference>
<dbReference type="Gene3D" id="3.40.50.1820">
    <property type="entry name" value="alpha/beta hydrolase"/>
    <property type="match status" value="1"/>
</dbReference>
<accession>A0A7D8YPS5</accession>
<dbReference type="OrthoDB" id="408631at2759"/>
<organism evidence="3 4">
    <name type="scientific">Lachnellula cervina</name>
    <dbReference type="NCBI Taxonomy" id="1316786"/>
    <lineage>
        <taxon>Eukaryota</taxon>
        <taxon>Fungi</taxon>
        <taxon>Dikarya</taxon>
        <taxon>Ascomycota</taxon>
        <taxon>Pezizomycotina</taxon>
        <taxon>Leotiomycetes</taxon>
        <taxon>Helotiales</taxon>
        <taxon>Lachnaceae</taxon>
        <taxon>Lachnellula</taxon>
    </lineage>
</organism>
<dbReference type="PANTHER" id="PTHR48081">
    <property type="entry name" value="AB HYDROLASE SUPERFAMILY PROTEIN C4A8.06C"/>
    <property type="match status" value="1"/>
</dbReference>
<gene>
    <name evidence="3" type="ORF">LCER1_G004395</name>
</gene>
<name>A0A7D8YPS5_9HELO</name>
<dbReference type="AlphaFoldDB" id="A0A7D8YPS5"/>
<evidence type="ECO:0000259" key="2">
    <source>
        <dbReference type="Pfam" id="PF07859"/>
    </source>
</evidence>
<protein>
    <submittedName>
        <fullName evidence="3">AB hydrolase superfamily protein B1A11.02</fullName>
    </submittedName>
</protein>
<evidence type="ECO:0000313" key="3">
    <source>
        <dbReference type="EMBL" id="TVY56079.1"/>
    </source>
</evidence>
<sequence length="333" mass="36979">MTPEEHLALATINPELEEILKKSPPAPPLDFDNLDILTLRATLLAQKRKLTESQSTGDVTYTEEDRQIPVRDGASIAVRIHKPKVPPEDGSPVFVVYHGGGFVLGGLDSEVLLCRKFTGLGGIAVNVDYRMAPEDPFPTPINDAYDALKWTAAHFAELGGNPEKGFLVGGISAGAHFGAVVSHLYRDDKLSPALTGAYLSIPPCIAPELVPAKYKDVYLSREQNKDAPRLNKKSMEFFNKMYNVDPNSPLAAPSLFETHKGLPPTYFQICGLDPLRDEAIIYEDILREQGVKTKVDFYPGLPHAFWSLWLEADFNKKYQEDCVKALRWLLEQS</sequence>
<dbReference type="InterPro" id="IPR050300">
    <property type="entry name" value="GDXG_lipolytic_enzyme"/>
</dbReference>
<comment type="caution">
    <text evidence="3">The sequence shown here is derived from an EMBL/GenBank/DDBJ whole genome shotgun (WGS) entry which is preliminary data.</text>
</comment>
<dbReference type="SUPFAM" id="SSF53474">
    <property type="entry name" value="alpha/beta-Hydrolases"/>
    <property type="match status" value="1"/>
</dbReference>
<dbReference type="InterPro" id="IPR013094">
    <property type="entry name" value="AB_hydrolase_3"/>
</dbReference>
<dbReference type="InterPro" id="IPR029058">
    <property type="entry name" value="AB_hydrolase_fold"/>
</dbReference>
<evidence type="ECO:0000256" key="1">
    <source>
        <dbReference type="ARBA" id="ARBA00022801"/>
    </source>
</evidence>
<dbReference type="Pfam" id="PF07859">
    <property type="entry name" value="Abhydrolase_3"/>
    <property type="match status" value="1"/>
</dbReference>
<dbReference type="Proteomes" id="UP000481288">
    <property type="component" value="Unassembled WGS sequence"/>
</dbReference>
<evidence type="ECO:0000313" key="4">
    <source>
        <dbReference type="Proteomes" id="UP000481288"/>
    </source>
</evidence>
<keyword evidence="4" id="KW-1185">Reference proteome</keyword>
<dbReference type="GO" id="GO:0016787">
    <property type="term" value="F:hydrolase activity"/>
    <property type="evidence" value="ECO:0007669"/>
    <property type="project" value="UniProtKB-KW"/>
</dbReference>
<dbReference type="PANTHER" id="PTHR48081:SF8">
    <property type="entry name" value="ALPHA_BETA HYDROLASE FOLD-3 DOMAIN-CONTAINING PROTEIN-RELATED"/>
    <property type="match status" value="1"/>
</dbReference>
<dbReference type="EMBL" id="QGMG01000187">
    <property type="protein sequence ID" value="TVY56079.1"/>
    <property type="molecule type" value="Genomic_DNA"/>
</dbReference>
<feature type="domain" description="Alpha/beta hydrolase fold-3" evidence="2">
    <location>
        <begin position="95"/>
        <end position="306"/>
    </location>
</feature>
<proteinExistence type="predicted"/>
<keyword evidence="1 3" id="KW-0378">Hydrolase</keyword>